<feature type="non-terminal residue" evidence="2">
    <location>
        <position position="1"/>
    </location>
</feature>
<sequence>PPRSLAPSLEPAPPKSIASPVKKNGIAGRREARGRVKTIAFALSLS</sequence>
<dbReference type="Proteomes" id="UP000265520">
    <property type="component" value="Unassembled WGS sequence"/>
</dbReference>
<feature type="compositionally biased region" description="Pro residues" evidence="1">
    <location>
        <begin position="1"/>
        <end position="14"/>
    </location>
</feature>
<dbReference type="EMBL" id="LXQA011028778">
    <property type="protein sequence ID" value="MCI81829.1"/>
    <property type="molecule type" value="Genomic_DNA"/>
</dbReference>
<protein>
    <submittedName>
        <fullName evidence="2">Uncharacterized protein</fullName>
    </submittedName>
</protein>
<accession>A0A392V3L1</accession>
<evidence type="ECO:0000313" key="3">
    <source>
        <dbReference type="Proteomes" id="UP000265520"/>
    </source>
</evidence>
<evidence type="ECO:0000256" key="1">
    <source>
        <dbReference type="SAM" id="MobiDB-lite"/>
    </source>
</evidence>
<comment type="caution">
    <text evidence="2">The sequence shown here is derived from an EMBL/GenBank/DDBJ whole genome shotgun (WGS) entry which is preliminary data.</text>
</comment>
<reference evidence="2 3" key="1">
    <citation type="journal article" date="2018" name="Front. Plant Sci.">
        <title>Red Clover (Trifolium pratense) and Zigzag Clover (T. medium) - A Picture of Genomic Similarities and Differences.</title>
        <authorList>
            <person name="Dluhosova J."/>
            <person name="Istvanek J."/>
            <person name="Nedelnik J."/>
            <person name="Repkova J."/>
        </authorList>
    </citation>
    <scope>NUCLEOTIDE SEQUENCE [LARGE SCALE GENOMIC DNA]</scope>
    <source>
        <strain evidence="3">cv. 10/8</strain>
        <tissue evidence="2">Leaf</tissue>
    </source>
</reference>
<dbReference type="AlphaFoldDB" id="A0A392V3L1"/>
<evidence type="ECO:0000313" key="2">
    <source>
        <dbReference type="EMBL" id="MCI81829.1"/>
    </source>
</evidence>
<feature type="region of interest" description="Disordered" evidence="1">
    <location>
        <begin position="1"/>
        <end position="29"/>
    </location>
</feature>
<keyword evidence="3" id="KW-1185">Reference proteome</keyword>
<proteinExistence type="predicted"/>
<organism evidence="2 3">
    <name type="scientific">Trifolium medium</name>
    <dbReference type="NCBI Taxonomy" id="97028"/>
    <lineage>
        <taxon>Eukaryota</taxon>
        <taxon>Viridiplantae</taxon>
        <taxon>Streptophyta</taxon>
        <taxon>Embryophyta</taxon>
        <taxon>Tracheophyta</taxon>
        <taxon>Spermatophyta</taxon>
        <taxon>Magnoliopsida</taxon>
        <taxon>eudicotyledons</taxon>
        <taxon>Gunneridae</taxon>
        <taxon>Pentapetalae</taxon>
        <taxon>rosids</taxon>
        <taxon>fabids</taxon>
        <taxon>Fabales</taxon>
        <taxon>Fabaceae</taxon>
        <taxon>Papilionoideae</taxon>
        <taxon>50 kb inversion clade</taxon>
        <taxon>NPAAA clade</taxon>
        <taxon>Hologalegina</taxon>
        <taxon>IRL clade</taxon>
        <taxon>Trifolieae</taxon>
        <taxon>Trifolium</taxon>
    </lineage>
</organism>
<name>A0A392V3L1_9FABA</name>